<dbReference type="InterPro" id="IPR003593">
    <property type="entry name" value="AAA+_ATPase"/>
</dbReference>
<evidence type="ECO:0000259" key="6">
    <source>
        <dbReference type="PROSITE" id="PS50893"/>
    </source>
</evidence>
<dbReference type="PANTHER" id="PTHR43820">
    <property type="entry name" value="HIGH-AFFINITY BRANCHED-CHAIN AMINO ACID TRANSPORT ATP-BINDING PROTEIN LIVF"/>
    <property type="match status" value="1"/>
</dbReference>
<evidence type="ECO:0000256" key="2">
    <source>
        <dbReference type="ARBA" id="ARBA00022448"/>
    </source>
</evidence>
<dbReference type="Pfam" id="PF00005">
    <property type="entry name" value="ABC_tran"/>
    <property type="match status" value="1"/>
</dbReference>
<dbReference type="PANTHER" id="PTHR43820:SF2">
    <property type="entry name" value="ABC TRANSPORTER ATP-BINDING PROTEIN"/>
    <property type="match status" value="1"/>
</dbReference>
<dbReference type="InterPro" id="IPR017871">
    <property type="entry name" value="ABC_transporter-like_CS"/>
</dbReference>
<dbReference type="InterPro" id="IPR003439">
    <property type="entry name" value="ABC_transporter-like_ATP-bd"/>
</dbReference>
<dbReference type="EMBL" id="CAEZTT010000003">
    <property type="protein sequence ID" value="CAB4567360.1"/>
    <property type="molecule type" value="Genomic_DNA"/>
</dbReference>
<dbReference type="GO" id="GO:0015658">
    <property type="term" value="F:branched-chain amino acid transmembrane transporter activity"/>
    <property type="evidence" value="ECO:0007669"/>
    <property type="project" value="TreeGrafter"/>
</dbReference>
<dbReference type="GO" id="GO:0016887">
    <property type="term" value="F:ATP hydrolysis activity"/>
    <property type="evidence" value="ECO:0007669"/>
    <property type="project" value="InterPro"/>
</dbReference>
<dbReference type="Gene3D" id="3.40.50.300">
    <property type="entry name" value="P-loop containing nucleotide triphosphate hydrolases"/>
    <property type="match status" value="1"/>
</dbReference>
<keyword evidence="5" id="KW-0029">Amino-acid transport</keyword>
<dbReference type="PROSITE" id="PS00211">
    <property type="entry name" value="ABC_TRANSPORTER_1"/>
    <property type="match status" value="1"/>
</dbReference>
<organism evidence="7">
    <name type="scientific">freshwater metagenome</name>
    <dbReference type="NCBI Taxonomy" id="449393"/>
    <lineage>
        <taxon>unclassified sequences</taxon>
        <taxon>metagenomes</taxon>
        <taxon>ecological metagenomes</taxon>
    </lineage>
</organism>
<proteinExistence type="inferred from homology"/>
<feature type="domain" description="ABC transporter" evidence="6">
    <location>
        <begin position="5"/>
        <end position="229"/>
    </location>
</feature>
<keyword evidence="4" id="KW-0067">ATP-binding</keyword>
<dbReference type="SUPFAM" id="SSF52540">
    <property type="entry name" value="P-loop containing nucleoside triphosphate hydrolases"/>
    <property type="match status" value="1"/>
</dbReference>
<keyword evidence="3" id="KW-0547">Nucleotide-binding</keyword>
<dbReference type="PROSITE" id="PS50893">
    <property type="entry name" value="ABC_TRANSPORTER_2"/>
    <property type="match status" value="1"/>
</dbReference>
<name>A0A6J6DSV8_9ZZZZ</name>
<accession>A0A6J6DSV8</accession>
<dbReference type="SMART" id="SM00382">
    <property type="entry name" value="AAA"/>
    <property type="match status" value="1"/>
</dbReference>
<keyword evidence="2" id="KW-0813">Transport</keyword>
<dbReference type="GO" id="GO:0005524">
    <property type="term" value="F:ATP binding"/>
    <property type="evidence" value="ECO:0007669"/>
    <property type="project" value="UniProtKB-KW"/>
</dbReference>
<gene>
    <name evidence="7" type="ORF">UFOPK1726_00070</name>
</gene>
<dbReference type="InterPro" id="IPR027417">
    <property type="entry name" value="P-loop_NTPase"/>
</dbReference>
<evidence type="ECO:0000256" key="1">
    <source>
        <dbReference type="ARBA" id="ARBA00005417"/>
    </source>
</evidence>
<protein>
    <submittedName>
        <fullName evidence="7">Unannotated protein</fullName>
    </submittedName>
</protein>
<dbReference type="CDD" id="cd03224">
    <property type="entry name" value="ABC_TM1139_LivF_branched"/>
    <property type="match status" value="1"/>
</dbReference>
<evidence type="ECO:0000256" key="5">
    <source>
        <dbReference type="ARBA" id="ARBA00022970"/>
    </source>
</evidence>
<comment type="similarity">
    <text evidence="1">Belongs to the ABC transporter superfamily.</text>
</comment>
<evidence type="ECO:0000256" key="3">
    <source>
        <dbReference type="ARBA" id="ARBA00022741"/>
    </source>
</evidence>
<sequence length="233" mass="25064">MTKALTLADVNVTIKGSHILQGVNFEVEAGVVTGLLGRNGVGKSTTLRSIVGLVPRVGSIKLFEQEISGLKTHEVIRAGVAFVPEDREIFSTLTVLENLKLAERDKNPDYDTVYNLFPELLKRKSQRAGTLSGGQQQMVAVARALLNKTKLLLVDEPTKGLAPKLVTEVADALEVAAQATTILLVEQNLPLIKRIAKNIIVMDQGVVVHSGVPTELENPEFAKQMLGVSGGSH</sequence>
<evidence type="ECO:0000256" key="4">
    <source>
        <dbReference type="ARBA" id="ARBA00022840"/>
    </source>
</evidence>
<dbReference type="InterPro" id="IPR052156">
    <property type="entry name" value="BCAA_Transport_ATP-bd_LivF"/>
</dbReference>
<evidence type="ECO:0000313" key="7">
    <source>
        <dbReference type="EMBL" id="CAB4567360.1"/>
    </source>
</evidence>
<dbReference type="GO" id="GO:0015807">
    <property type="term" value="P:L-amino acid transport"/>
    <property type="evidence" value="ECO:0007669"/>
    <property type="project" value="TreeGrafter"/>
</dbReference>
<reference evidence="7" key="1">
    <citation type="submission" date="2020-05" db="EMBL/GenBank/DDBJ databases">
        <authorList>
            <person name="Chiriac C."/>
            <person name="Salcher M."/>
            <person name="Ghai R."/>
            <person name="Kavagutti S V."/>
        </authorList>
    </citation>
    <scope>NUCLEOTIDE SEQUENCE</scope>
</reference>
<dbReference type="AlphaFoldDB" id="A0A6J6DSV8"/>